<accession>A0A6J8CXX6</accession>
<protein>
    <submittedName>
        <fullName evidence="2">Uncharacterized protein</fullName>
    </submittedName>
</protein>
<dbReference type="EMBL" id="CACVKT020006407">
    <property type="protein sequence ID" value="CAC5401393.1"/>
    <property type="molecule type" value="Genomic_DNA"/>
</dbReference>
<dbReference type="AlphaFoldDB" id="A0A6J8CXX6"/>
<gene>
    <name evidence="2" type="ORF">MCOR_35477</name>
</gene>
<sequence>MTSKYCFSETVEEEKPQDQKITRETVKEEEKPKDQKNTRKTVKEEENPKVQQNTRETVKEEEKPKDQKNTRNRIMSILILQKIMMGPFPRLDTQRNCKRRRKIERSEKHQKNCQRRRKTESSAKHQVCIYSSR</sequence>
<feature type="region of interest" description="Disordered" evidence="1">
    <location>
        <begin position="1"/>
        <end position="72"/>
    </location>
</feature>
<organism evidence="2 3">
    <name type="scientific">Mytilus coruscus</name>
    <name type="common">Sea mussel</name>
    <dbReference type="NCBI Taxonomy" id="42192"/>
    <lineage>
        <taxon>Eukaryota</taxon>
        <taxon>Metazoa</taxon>
        <taxon>Spiralia</taxon>
        <taxon>Lophotrochozoa</taxon>
        <taxon>Mollusca</taxon>
        <taxon>Bivalvia</taxon>
        <taxon>Autobranchia</taxon>
        <taxon>Pteriomorphia</taxon>
        <taxon>Mytilida</taxon>
        <taxon>Mytiloidea</taxon>
        <taxon>Mytilidae</taxon>
        <taxon>Mytilinae</taxon>
        <taxon>Mytilus</taxon>
    </lineage>
</organism>
<evidence type="ECO:0000313" key="2">
    <source>
        <dbReference type="EMBL" id="CAC5401393.1"/>
    </source>
</evidence>
<evidence type="ECO:0000256" key="1">
    <source>
        <dbReference type="SAM" id="MobiDB-lite"/>
    </source>
</evidence>
<feature type="region of interest" description="Disordered" evidence="1">
    <location>
        <begin position="90"/>
        <end position="133"/>
    </location>
</feature>
<proteinExistence type="predicted"/>
<keyword evidence="3" id="KW-1185">Reference proteome</keyword>
<reference evidence="2 3" key="1">
    <citation type="submission" date="2020-06" db="EMBL/GenBank/DDBJ databases">
        <authorList>
            <person name="Li R."/>
            <person name="Bekaert M."/>
        </authorList>
    </citation>
    <scope>NUCLEOTIDE SEQUENCE [LARGE SCALE GENOMIC DNA]</scope>
    <source>
        <strain evidence="3">wild</strain>
    </source>
</reference>
<feature type="compositionally biased region" description="Basic and acidic residues" evidence="1">
    <location>
        <begin position="13"/>
        <end position="48"/>
    </location>
</feature>
<evidence type="ECO:0000313" key="3">
    <source>
        <dbReference type="Proteomes" id="UP000507470"/>
    </source>
</evidence>
<name>A0A6J8CXX6_MYTCO</name>
<dbReference type="Proteomes" id="UP000507470">
    <property type="component" value="Unassembled WGS sequence"/>
</dbReference>
<feature type="compositionally biased region" description="Basic and acidic residues" evidence="1">
    <location>
        <begin position="56"/>
        <end position="69"/>
    </location>
</feature>